<sequence>MIHAPALAAALATDTGRVRTLNEDSALAAGTIFVVADGMGGHAAGEVASRIAADAVARLDGRPGLRVEHLVAQVEEANREIVAEAGRHPDRRGMGTTVAGVAVVDVAGAAHWAVFNVGDSRVYHLRPDSSLVQVSVDHSEVQELVDAGVITAEQARRHPARHVVTRSLGHDPLGGVDTWVVPQEAGDRFLVCSDGLTNEVEDAEIRGVLLAVPDVGAAARELVQRARDRGGRDNITVIVVAFGRVPSGGADHDRDDGEEETVPRDRPVEGDGQVTW</sequence>
<dbReference type="InterPro" id="IPR015655">
    <property type="entry name" value="PP2C"/>
</dbReference>
<comment type="caution">
    <text evidence="3">The sequence shown here is derived from an EMBL/GenBank/DDBJ whole genome shotgun (WGS) entry which is preliminary data.</text>
</comment>
<proteinExistence type="predicted"/>
<evidence type="ECO:0000256" key="1">
    <source>
        <dbReference type="SAM" id="MobiDB-lite"/>
    </source>
</evidence>
<evidence type="ECO:0000313" key="3">
    <source>
        <dbReference type="EMBL" id="TQJ08371.1"/>
    </source>
</evidence>
<dbReference type="GO" id="GO:0004722">
    <property type="term" value="F:protein serine/threonine phosphatase activity"/>
    <property type="evidence" value="ECO:0007669"/>
    <property type="project" value="InterPro"/>
</dbReference>
<evidence type="ECO:0000259" key="2">
    <source>
        <dbReference type="PROSITE" id="PS51746"/>
    </source>
</evidence>
<dbReference type="PROSITE" id="PS51746">
    <property type="entry name" value="PPM_2"/>
    <property type="match status" value="1"/>
</dbReference>
<dbReference type="AlphaFoldDB" id="A0A542DZ47"/>
<dbReference type="CDD" id="cd00143">
    <property type="entry name" value="PP2Cc"/>
    <property type="match status" value="1"/>
</dbReference>
<keyword evidence="4" id="KW-1185">Reference proteome</keyword>
<name>A0A542DZ47_9MICO</name>
<feature type="region of interest" description="Disordered" evidence="1">
    <location>
        <begin position="246"/>
        <end position="276"/>
    </location>
</feature>
<evidence type="ECO:0000313" key="4">
    <source>
        <dbReference type="Proteomes" id="UP000317893"/>
    </source>
</evidence>
<reference evidence="3 4" key="1">
    <citation type="submission" date="2019-06" db="EMBL/GenBank/DDBJ databases">
        <title>Sequencing the genomes of 1000 actinobacteria strains.</title>
        <authorList>
            <person name="Klenk H.-P."/>
        </authorList>
    </citation>
    <scope>NUCLEOTIDE SEQUENCE [LARGE SCALE GENOMIC DNA]</scope>
    <source>
        <strain evidence="3 4">DSM 18607</strain>
    </source>
</reference>
<dbReference type="InterPro" id="IPR001932">
    <property type="entry name" value="PPM-type_phosphatase-like_dom"/>
</dbReference>
<protein>
    <submittedName>
        <fullName evidence="3">Protein phosphatase</fullName>
    </submittedName>
</protein>
<dbReference type="PANTHER" id="PTHR47992">
    <property type="entry name" value="PROTEIN PHOSPHATASE"/>
    <property type="match status" value="1"/>
</dbReference>
<accession>A0A542DZ47</accession>
<dbReference type="SMART" id="SM00331">
    <property type="entry name" value="PP2C_SIG"/>
    <property type="match status" value="1"/>
</dbReference>
<organism evidence="3 4">
    <name type="scientific">Lapillicoccus jejuensis</name>
    <dbReference type="NCBI Taxonomy" id="402171"/>
    <lineage>
        <taxon>Bacteria</taxon>
        <taxon>Bacillati</taxon>
        <taxon>Actinomycetota</taxon>
        <taxon>Actinomycetes</taxon>
        <taxon>Micrococcales</taxon>
        <taxon>Intrasporangiaceae</taxon>
        <taxon>Lapillicoccus</taxon>
    </lineage>
</organism>
<dbReference type="Pfam" id="PF13672">
    <property type="entry name" value="PP2C_2"/>
    <property type="match status" value="1"/>
</dbReference>
<dbReference type="OrthoDB" id="9801841at2"/>
<dbReference type="Gene3D" id="3.60.40.10">
    <property type="entry name" value="PPM-type phosphatase domain"/>
    <property type="match status" value="1"/>
</dbReference>
<dbReference type="SMART" id="SM00332">
    <property type="entry name" value="PP2Cc"/>
    <property type="match status" value="1"/>
</dbReference>
<dbReference type="SUPFAM" id="SSF81606">
    <property type="entry name" value="PP2C-like"/>
    <property type="match status" value="1"/>
</dbReference>
<dbReference type="InterPro" id="IPR036457">
    <property type="entry name" value="PPM-type-like_dom_sf"/>
</dbReference>
<dbReference type="EMBL" id="VFMN01000001">
    <property type="protein sequence ID" value="TQJ08371.1"/>
    <property type="molecule type" value="Genomic_DNA"/>
</dbReference>
<dbReference type="Proteomes" id="UP000317893">
    <property type="component" value="Unassembled WGS sequence"/>
</dbReference>
<feature type="compositionally biased region" description="Basic and acidic residues" evidence="1">
    <location>
        <begin position="250"/>
        <end position="269"/>
    </location>
</feature>
<feature type="domain" description="PPM-type phosphatase" evidence="2">
    <location>
        <begin position="8"/>
        <end position="242"/>
    </location>
</feature>
<gene>
    <name evidence="3" type="ORF">FB458_1459</name>
</gene>